<dbReference type="PANTHER" id="PTHR13812:SF19">
    <property type="entry name" value="KETIMINE REDUCTASE MU-CRYSTALLIN"/>
    <property type="match status" value="1"/>
</dbReference>
<dbReference type="PIRSF" id="PIRSF001439">
    <property type="entry name" value="CryM"/>
    <property type="match status" value="1"/>
</dbReference>
<gene>
    <name evidence="2" type="ORF">METZ01_LOCUS515</name>
</gene>
<comment type="similarity">
    <text evidence="1">Belongs to the ornithine cyclodeaminase/mu-crystallin family.</text>
</comment>
<name>A0A381MZB6_9ZZZZ</name>
<dbReference type="NCBIfam" id="NF004793">
    <property type="entry name" value="PRK06141.1"/>
    <property type="match status" value="1"/>
</dbReference>
<dbReference type="InterPro" id="IPR023401">
    <property type="entry name" value="ODC_N"/>
</dbReference>
<dbReference type="GO" id="GO:0005737">
    <property type="term" value="C:cytoplasm"/>
    <property type="evidence" value="ECO:0007669"/>
    <property type="project" value="TreeGrafter"/>
</dbReference>
<dbReference type="FunFam" id="3.40.50.720:FF:000311">
    <property type="entry name" value="Ornithine cyclodeaminase"/>
    <property type="match status" value="1"/>
</dbReference>
<dbReference type="PANTHER" id="PTHR13812">
    <property type="entry name" value="KETIMINE REDUCTASE MU-CRYSTALLIN"/>
    <property type="match status" value="1"/>
</dbReference>
<dbReference type="GO" id="GO:0016491">
    <property type="term" value="F:oxidoreductase activity"/>
    <property type="evidence" value="ECO:0007669"/>
    <property type="project" value="UniProtKB-ARBA"/>
</dbReference>
<dbReference type="SUPFAM" id="SSF51735">
    <property type="entry name" value="NAD(P)-binding Rossmann-fold domains"/>
    <property type="match status" value="1"/>
</dbReference>
<dbReference type="InterPro" id="IPR036291">
    <property type="entry name" value="NAD(P)-bd_dom_sf"/>
</dbReference>
<evidence type="ECO:0000313" key="2">
    <source>
        <dbReference type="EMBL" id="SUZ47661.1"/>
    </source>
</evidence>
<accession>A0A381MZB6</accession>
<dbReference type="AlphaFoldDB" id="A0A381MZB6"/>
<dbReference type="GO" id="GO:0019752">
    <property type="term" value="P:carboxylic acid metabolic process"/>
    <property type="evidence" value="ECO:0007669"/>
    <property type="project" value="UniProtKB-ARBA"/>
</dbReference>
<organism evidence="2">
    <name type="scientific">marine metagenome</name>
    <dbReference type="NCBI Taxonomy" id="408172"/>
    <lineage>
        <taxon>unclassified sequences</taxon>
        <taxon>metagenomes</taxon>
        <taxon>ecological metagenomes</taxon>
    </lineage>
</organism>
<reference evidence="2" key="1">
    <citation type="submission" date="2018-05" db="EMBL/GenBank/DDBJ databases">
        <authorList>
            <person name="Lanie J.A."/>
            <person name="Ng W.-L."/>
            <person name="Kazmierczak K.M."/>
            <person name="Andrzejewski T.M."/>
            <person name="Davidsen T.M."/>
            <person name="Wayne K.J."/>
            <person name="Tettelin H."/>
            <person name="Glass J.I."/>
            <person name="Rusch D."/>
            <person name="Podicherti R."/>
            <person name="Tsui H.-C.T."/>
            <person name="Winkler M.E."/>
        </authorList>
    </citation>
    <scope>NUCLEOTIDE SEQUENCE</scope>
</reference>
<evidence type="ECO:0000256" key="1">
    <source>
        <dbReference type="ARBA" id="ARBA00008903"/>
    </source>
</evidence>
<dbReference type="InterPro" id="IPR003462">
    <property type="entry name" value="ODC_Mu_crystall"/>
</dbReference>
<dbReference type="Pfam" id="PF02423">
    <property type="entry name" value="OCD_Mu_crystall"/>
    <property type="match status" value="1"/>
</dbReference>
<dbReference type="Gene3D" id="3.30.1780.10">
    <property type="entry name" value="ornithine cyclodeaminase, domain 1"/>
    <property type="match status" value="1"/>
</dbReference>
<dbReference type="EMBL" id="UINC01000028">
    <property type="protein sequence ID" value="SUZ47661.1"/>
    <property type="molecule type" value="Genomic_DNA"/>
</dbReference>
<protein>
    <recommendedName>
        <fullName evidence="3">Ornithine cyclodeaminase</fullName>
    </recommendedName>
</protein>
<evidence type="ECO:0008006" key="3">
    <source>
        <dbReference type="Google" id="ProtNLM"/>
    </source>
</evidence>
<dbReference type="Gene3D" id="3.40.50.720">
    <property type="entry name" value="NAD(P)-binding Rossmann-like Domain"/>
    <property type="match status" value="1"/>
</dbReference>
<sequence>MKIISADEVHAALSYPGLVDALQETFAKNFNQPPRQVFLLDDADNNDAFALLPAWNDKIIAVKAFTYFEGNPAPYERLYSKIMIFDRSYGEPLALVDGTTCTFWRTGGVSGLATRLLSREDSSTMLLLGTGNLSTYMVRANASVRPLEKIMIWGNPDGLPPMAEAQAVIDEVSAELPEIEFSVVTDLENACGEADIIVCATASADILVKGAWIKEGTHLDFIGNHHADKRECDTEVITNGKVYADSYVNAFKEAGEILVPINEGVFSKEDVVAELAEMCSGKATLRINDKEITVFKAIGQAVTDLVAASMAYSASE</sequence>
<proteinExistence type="inferred from homology"/>